<gene>
    <name evidence="15" type="ORF">EB233_18805</name>
</gene>
<proteinExistence type="inferred from homology"/>
<evidence type="ECO:0000256" key="10">
    <source>
        <dbReference type="ARBA" id="ARBA00023004"/>
    </source>
</evidence>
<evidence type="ECO:0000256" key="8">
    <source>
        <dbReference type="ARBA" id="ARBA00022982"/>
    </source>
</evidence>
<evidence type="ECO:0000256" key="11">
    <source>
        <dbReference type="ARBA" id="ARBA00023136"/>
    </source>
</evidence>
<dbReference type="SUPFAM" id="SSF81342">
    <property type="entry name" value="Transmembrane di-heme cytochromes"/>
    <property type="match status" value="1"/>
</dbReference>
<dbReference type="Pfam" id="PF01292">
    <property type="entry name" value="Ni_hydr_CYTB"/>
    <property type="match status" value="1"/>
</dbReference>
<feature type="transmembrane region" description="Helical" evidence="13">
    <location>
        <begin position="104"/>
        <end position="129"/>
    </location>
</feature>
<keyword evidence="10" id="KW-0408">Iron</keyword>
<evidence type="ECO:0000256" key="9">
    <source>
        <dbReference type="ARBA" id="ARBA00022989"/>
    </source>
</evidence>
<comment type="similarity">
    <text evidence="12">Belongs to the cytochrome b561 family.</text>
</comment>
<evidence type="ECO:0000256" key="1">
    <source>
        <dbReference type="ARBA" id="ARBA00001970"/>
    </source>
</evidence>
<dbReference type="InterPro" id="IPR011577">
    <property type="entry name" value="Cyt_b561_bac/Ni-Hgenase"/>
</dbReference>
<keyword evidence="4" id="KW-1003">Cell membrane</keyword>
<dbReference type="PANTHER" id="PTHR30529">
    <property type="entry name" value="CYTOCHROME B561"/>
    <property type="match status" value="1"/>
</dbReference>
<keyword evidence="6 13" id="KW-0812">Transmembrane</keyword>
<feature type="transmembrane region" description="Helical" evidence="13">
    <location>
        <begin position="35"/>
        <end position="53"/>
    </location>
</feature>
<dbReference type="Gene3D" id="1.20.950.20">
    <property type="entry name" value="Transmembrane di-heme cytochromes, Chain C"/>
    <property type="match status" value="1"/>
</dbReference>
<evidence type="ECO:0000256" key="6">
    <source>
        <dbReference type="ARBA" id="ARBA00022692"/>
    </source>
</evidence>
<evidence type="ECO:0000256" key="4">
    <source>
        <dbReference type="ARBA" id="ARBA00022475"/>
    </source>
</evidence>
<dbReference type="InterPro" id="IPR016174">
    <property type="entry name" value="Di-haem_cyt_TM"/>
</dbReference>
<dbReference type="KEGG" id="merd:EB233_18805"/>
<evidence type="ECO:0000313" key="15">
    <source>
        <dbReference type="EMBL" id="QKC77296.1"/>
    </source>
</evidence>
<dbReference type="GO" id="GO:0046872">
    <property type="term" value="F:metal ion binding"/>
    <property type="evidence" value="ECO:0007669"/>
    <property type="project" value="UniProtKB-KW"/>
</dbReference>
<dbReference type="AlphaFoldDB" id="A0A6M7UKL5"/>
<dbReference type="EMBL" id="CP033361">
    <property type="protein sequence ID" value="QKC77296.1"/>
    <property type="molecule type" value="Genomic_DNA"/>
</dbReference>
<reference evidence="15 16" key="1">
    <citation type="submission" date="2018-10" db="EMBL/GenBank/DDBJ databases">
        <authorList>
            <person name="Perry B.J."/>
            <person name="Sullivan J.T."/>
            <person name="Murphy R.J.T."/>
            <person name="Ramsay J.P."/>
            <person name="Ronson C.W."/>
        </authorList>
    </citation>
    <scope>NUCLEOTIDE SEQUENCE [LARGE SCALE GENOMIC DNA]</scope>
    <source>
        <strain evidence="15 16">NZP2014</strain>
    </source>
</reference>
<comment type="cofactor">
    <cofactor evidence="1">
        <name>heme b</name>
        <dbReference type="ChEBI" id="CHEBI:60344"/>
    </cofactor>
</comment>
<evidence type="ECO:0000256" key="3">
    <source>
        <dbReference type="ARBA" id="ARBA00022448"/>
    </source>
</evidence>
<organism evidence="15 16">
    <name type="scientific">Mesorhizobium erdmanii</name>
    <dbReference type="NCBI Taxonomy" id="1777866"/>
    <lineage>
        <taxon>Bacteria</taxon>
        <taxon>Pseudomonadati</taxon>
        <taxon>Pseudomonadota</taxon>
        <taxon>Alphaproteobacteria</taxon>
        <taxon>Hyphomicrobiales</taxon>
        <taxon>Phyllobacteriaceae</taxon>
        <taxon>Mesorhizobium</taxon>
    </lineage>
</organism>
<keyword evidence="9 13" id="KW-1133">Transmembrane helix</keyword>
<protein>
    <submittedName>
        <fullName evidence="15">Cytochrome b</fullName>
    </submittedName>
</protein>
<keyword evidence="11 13" id="KW-0472">Membrane</keyword>
<evidence type="ECO:0000256" key="5">
    <source>
        <dbReference type="ARBA" id="ARBA00022617"/>
    </source>
</evidence>
<dbReference type="Proteomes" id="UP000503339">
    <property type="component" value="Chromosome"/>
</dbReference>
<name>A0A6M7UKL5_9HYPH</name>
<feature type="transmembrane region" description="Helical" evidence="13">
    <location>
        <begin position="166"/>
        <end position="188"/>
    </location>
</feature>
<sequence length="198" mass="22010">MHGLIAIDIAGEPMSTVAETASDTPSPRYRPSQRILHWLMAIVIISALVIGLYCSYLEQGTALRRALLDVHKSLGMTALVLIAIRLPLRLSFGEPANRQAFGTLVHYAARCTHILLYVLMILMPLAGYATSAAGGHDLPWFGLFQWPDILPLDGPLEQAAARIHEYGAYCLYAILSLHVVAALWHHFFRRDDVLERIL</sequence>
<keyword evidence="7" id="KW-0479">Metal-binding</keyword>
<evidence type="ECO:0000256" key="2">
    <source>
        <dbReference type="ARBA" id="ARBA00004651"/>
    </source>
</evidence>
<feature type="domain" description="Cytochrome b561 bacterial/Ni-hydrogenase" evidence="14">
    <location>
        <begin position="28"/>
        <end position="198"/>
    </location>
</feature>
<accession>A0A6M7UKL5</accession>
<dbReference type="GO" id="GO:0022904">
    <property type="term" value="P:respiratory electron transport chain"/>
    <property type="evidence" value="ECO:0007669"/>
    <property type="project" value="InterPro"/>
</dbReference>
<dbReference type="PANTHER" id="PTHR30529:SF1">
    <property type="entry name" value="CYTOCHROME B561 HOMOLOG 2"/>
    <property type="match status" value="1"/>
</dbReference>
<keyword evidence="16" id="KW-1185">Reference proteome</keyword>
<keyword evidence="5" id="KW-0349">Heme</keyword>
<dbReference type="GO" id="GO:0020037">
    <property type="term" value="F:heme binding"/>
    <property type="evidence" value="ECO:0007669"/>
    <property type="project" value="TreeGrafter"/>
</dbReference>
<evidence type="ECO:0000256" key="7">
    <source>
        <dbReference type="ARBA" id="ARBA00022723"/>
    </source>
</evidence>
<evidence type="ECO:0000259" key="14">
    <source>
        <dbReference type="Pfam" id="PF01292"/>
    </source>
</evidence>
<dbReference type="GO" id="GO:0005886">
    <property type="term" value="C:plasma membrane"/>
    <property type="evidence" value="ECO:0007669"/>
    <property type="project" value="UniProtKB-SubCell"/>
</dbReference>
<evidence type="ECO:0000256" key="12">
    <source>
        <dbReference type="ARBA" id="ARBA00037975"/>
    </source>
</evidence>
<keyword evidence="8" id="KW-0249">Electron transport</keyword>
<dbReference type="GO" id="GO:0009055">
    <property type="term" value="F:electron transfer activity"/>
    <property type="evidence" value="ECO:0007669"/>
    <property type="project" value="InterPro"/>
</dbReference>
<evidence type="ECO:0000313" key="16">
    <source>
        <dbReference type="Proteomes" id="UP000503339"/>
    </source>
</evidence>
<dbReference type="InterPro" id="IPR052168">
    <property type="entry name" value="Cytochrome_b561_oxidase"/>
</dbReference>
<evidence type="ECO:0000256" key="13">
    <source>
        <dbReference type="SAM" id="Phobius"/>
    </source>
</evidence>
<keyword evidence="3" id="KW-0813">Transport</keyword>
<comment type="subcellular location">
    <subcellularLocation>
        <location evidence="2">Cell membrane</location>
        <topology evidence="2">Multi-pass membrane protein</topology>
    </subcellularLocation>
</comment>